<dbReference type="Pfam" id="PF24985">
    <property type="entry name" value="DUF7775"/>
    <property type="match status" value="1"/>
</dbReference>
<dbReference type="EMBL" id="LJIG01022484">
    <property type="protein sequence ID" value="KRT80333.1"/>
    <property type="molecule type" value="Genomic_DNA"/>
</dbReference>
<dbReference type="InterPro" id="IPR056677">
    <property type="entry name" value="DUF7775"/>
</dbReference>
<dbReference type="GO" id="GO:0019991">
    <property type="term" value="P:septate junction assembly"/>
    <property type="evidence" value="ECO:0007669"/>
    <property type="project" value="InterPro"/>
</dbReference>
<keyword evidence="1" id="KW-0472">Membrane</keyword>
<dbReference type="OrthoDB" id="8187586at2759"/>
<accession>A0A0T6AZN6</accession>
<evidence type="ECO:0000256" key="1">
    <source>
        <dbReference type="SAM" id="Phobius"/>
    </source>
</evidence>
<dbReference type="GO" id="GO:0005886">
    <property type="term" value="C:plasma membrane"/>
    <property type="evidence" value="ECO:0007669"/>
    <property type="project" value="TreeGrafter"/>
</dbReference>
<organism evidence="3 4">
    <name type="scientific">Oryctes borbonicus</name>
    <dbReference type="NCBI Taxonomy" id="1629725"/>
    <lineage>
        <taxon>Eukaryota</taxon>
        <taxon>Metazoa</taxon>
        <taxon>Ecdysozoa</taxon>
        <taxon>Arthropoda</taxon>
        <taxon>Hexapoda</taxon>
        <taxon>Insecta</taxon>
        <taxon>Pterygota</taxon>
        <taxon>Neoptera</taxon>
        <taxon>Endopterygota</taxon>
        <taxon>Coleoptera</taxon>
        <taxon>Polyphaga</taxon>
        <taxon>Scarabaeiformia</taxon>
        <taxon>Scarabaeidae</taxon>
        <taxon>Dynastinae</taxon>
        <taxon>Oryctes</taxon>
    </lineage>
</organism>
<feature type="transmembrane region" description="Helical" evidence="1">
    <location>
        <begin position="69"/>
        <end position="87"/>
    </location>
</feature>
<sequence>MPEDASDPNDETKDSTVERGGFFKGGPGLGQLVFKLIELIFCIVSVALISEGAEETFFKIKMQFHHVILAYGTFVGYIIINSILILGRILSEPIGLRASLLYSIVGAGLFFVTSIFLFVDKANIDNYIFYPRDYVRNMWTASACFSLINALVFVGDTIFTFMKREDFDY</sequence>
<name>A0A0T6AZN6_9SCAR</name>
<keyword evidence="4" id="KW-1185">Reference proteome</keyword>
<feature type="transmembrane region" description="Helical" evidence="1">
    <location>
        <begin position="32"/>
        <end position="49"/>
    </location>
</feature>
<evidence type="ECO:0000313" key="3">
    <source>
        <dbReference type="EMBL" id="KRT80333.1"/>
    </source>
</evidence>
<evidence type="ECO:0000313" key="4">
    <source>
        <dbReference type="Proteomes" id="UP000051574"/>
    </source>
</evidence>
<evidence type="ECO:0000259" key="2">
    <source>
        <dbReference type="Pfam" id="PF24985"/>
    </source>
</evidence>
<dbReference type="PANTHER" id="PTHR36692">
    <property type="entry name" value="PROTEIN SNAKESKIN"/>
    <property type="match status" value="1"/>
</dbReference>
<proteinExistence type="predicted"/>
<protein>
    <recommendedName>
        <fullName evidence="2">DUF7775 domain-containing protein</fullName>
    </recommendedName>
</protein>
<keyword evidence="1" id="KW-1133">Transmembrane helix</keyword>
<dbReference type="Proteomes" id="UP000051574">
    <property type="component" value="Unassembled WGS sequence"/>
</dbReference>
<keyword evidence="1" id="KW-0812">Transmembrane</keyword>
<dbReference type="AlphaFoldDB" id="A0A0T6AZN6"/>
<comment type="caution">
    <text evidence="3">The sequence shown here is derived from an EMBL/GenBank/DDBJ whole genome shotgun (WGS) entry which is preliminary data.</text>
</comment>
<feature type="transmembrane region" description="Helical" evidence="1">
    <location>
        <begin position="99"/>
        <end position="119"/>
    </location>
</feature>
<gene>
    <name evidence="3" type="ORF">AMK59_8145</name>
</gene>
<dbReference type="PANTHER" id="PTHR36692:SF2">
    <property type="entry name" value="GEO12064P1"/>
    <property type="match status" value="1"/>
</dbReference>
<reference evidence="3 4" key="1">
    <citation type="submission" date="2015-09" db="EMBL/GenBank/DDBJ databases">
        <title>Draft genome of the scarab beetle Oryctes borbonicus.</title>
        <authorList>
            <person name="Meyer J.M."/>
            <person name="Markov G.V."/>
            <person name="Baskaran P."/>
            <person name="Herrmann M."/>
            <person name="Sommer R.J."/>
            <person name="Roedelsperger C."/>
        </authorList>
    </citation>
    <scope>NUCLEOTIDE SEQUENCE [LARGE SCALE GENOMIC DNA]</scope>
    <source>
        <strain evidence="3">OB123</strain>
        <tissue evidence="3">Whole animal</tissue>
    </source>
</reference>
<feature type="transmembrane region" description="Helical" evidence="1">
    <location>
        <begin position="139"/>
        <end position="162"/>
    </location>
</feature>
<feature type="domain" description="DUF7775" evidence="2">
    <location>
        <begin position="32"/>
        <end position="135"/>
    </location>
</feature>
<dbReference type="InterPro" id="IPR038976">
    <property type="entry name" value="Ssk"/>
</dbReference>